<feature type="compositionally biased region" description="Low complexity" evidence="2">
    <location>
        <begin position="491"/>
        <end position="505"/>
    </location>
</feature>
<feature type="compositionally biased region" description="Basic and acidic residues" evidence="2">
    <location>
        <begin position="457"/>
        <end position="468"/>
    </location>
</feature>
<feature type="region of interest" description="Disordered" evidence="2">
    <location>
        <begin position="19"/>
        <end position="350"/>
    </location>
</feature>
<dbReference type="EMBL" id="JAMRDG010000001">
    <property type="protein sequence ID" value="KAJ3696987.1"/>
    <property type="molecule type" value="Genomic_DNA"/>
</dbReference>
<feature type="compositionally biased region" description="Basic and acidic residues" evidence="2">
    <location>
        <begin position="190"/>
        <end position="199"/>
    </location>
</feature>
<feature type="compositionally biased region" description="Low complexity" evidence="2">
    <location>
        <begin position="205"/>
        <end position="224"/>
    </location>
</feature>
<evidence type="ECO:0000313" key="4">
    <source>
        <dbReference type="Proteomes" id="UP001210211"/>
    </source>
</evidence>
<evidence type="ECO:0000256" key="2">
    <source>
        <dbReference type="SAM" id="MobiDB-lite"/>
    </source>
</evidence>
<dbReference type="Proteomes" id="UP001210211">
    <property type="component" value="Unassembled WGS sequence"/>
</dbReference>
<dbReference type="PANTHER" id="PTHR32091">
    <property type="entry name" value="EUKARYOTIC TRANSLATION INITIATION FACTOR 4B"/>
    <property type="match status" value="1"/>
</dbReference>
<feature type="coiled-coil region" evidence="1">
    <location>
        <begin position="380"/>
        <end position="425"/>
    </location>
</feature>
<feature type="compositionally biased region" description="Basic and acidic residues" evidence="2">
    <location>
        <begin position="279"/>
        <end position="303"/>
    </location>
</feature>
<feature type="compositionally biased region" description="Basic and acidic residues" evidence="2">
    <location>
        <begin position="243"/>
        <end position="259"/>
    </location>
</feature>
<proteinExistence type="predicted"/>
<name>A0AAD6EQ31_9POAL</name>
<gene>
    <name evidence="3" type="ORF">LUZ61_000692</name>
</gene>
<keyword evidence="1" id="KW-0175">Coiled coil</keyword>
<feature type="compositionally biased region" description="Gly residues" evidence="2">
    <location>
        <begin position="107"/>
        <end position="118"/>
    </location>
</feature>
<keyword evidence="4" id="KW-1185">Reference proteome</keyword>
<dbReference type="Pfam" id="PF06273">
    <property type="entry name" value="eIF-4B"/>
    <property type="match status" value="1"/>
</dbReference>
<feature type="compositionally biased region" description="Gly residues" evidence="2">
    <location>
        <begin position="175"/>
        <end position="188"/>
    </location>
</feature>
<dbReference type="GO" id="GO:0003743">
    <property type="term" value="F:translation initiation factor activity"/>
    <property type="evidence" value="ECO:0007669"/>
    <property type="project" value="InterPro"/>
</dbReference>
<protein>
    <submittedName>
        <fullName evidence="3">Uncharacterized protein</fullName>
    </submittedName>
</protein>
<comment type="caution">
    <text evidence="3">The sequence shown here is derived from an EMBL/GenBank/DDBJ whole genome shotgun (WGS) entry which is preliminary data.</text>
</comment>
<feature type="compositionally biased region" description="Basic and acidic residues" evidence="2">
    <location>
        <begin position="119"/>
        <end position="158"/>
    </location>
</feature>
<feature type="compositionally biased region" description="Low complexity" evidence="2">
    <location>
        <begin position="469"/>
        <end position="478"/>
    </location>
</feature>
<evidence type="ECO:0000256" key="1">
    <source>
        <dbReference type="SAM" id="Coils"/>
    </source>
</evidence>
<dbReference type="PANTHER" id="PTHR32091:SF20">
    <property type="entry name" value="EUKARYOTIC TRANSLATION INITIATION FACTOR 4B1"/>
    <property type="match status" value="1"/>
</dbReference>
<organism evidence="3 4">
    <name type="scientific">Rhynchospora tenuis</name>
    <dbReference type="NCBI Taxonomy" id="198213"/>
    <lineage>
        <taxon>Eukaryota</taxon>
        <taxon>Viridiplantae</taxon>
        <taxon>Streptophyta</taxon>
        <taxon>Embryophyta</taxon>
        <taxon>Tracheophyta</taxon>
        <taxon>Spermatophyta</taxon>
        <taxon>Magnoliopsida</taxon>
        <taxon>Liliopsida</taxon>
        <taxon>Poales</taxon>
        <taxon>Cyperaceae</taxon>
        <taxon>Cyperoideae</taxon>
        <taxon>Rhynchosporeae</taxon>
        <taxon>Rhynchospora</taxon>
    </lineage>
</organism>
<feature type="compositionally biased region" description="Low complexity" evidence="2">
    <location>
        <begin position="304"/>
        <end position="327"/>
    </location>
</feature>
<feature type="region of interest" description="Disordered" evidence="2">
    <location>
        <begin position="430"/>
        <end position="514"/>
    </location>
</feature>
<feature type="compositionally biased region" description="Basic and acidic residues" evidence="2">
    <location>
        <begin position="82"/>
        <end position="106"/>
    </location>
</feature>
<dbReference type="AlphaFoldDB" id="A0AAD6EQ31"/>
<feature type="compositionally biased region" description="Low complexity" evidence="2">
    <location>
        <begin position="29"/>
        <end position="44"/>
    </location>
</feature>
<dbReference type="InterPro" id="IPR010433">
    <property type="entry name" value="EIF-4B_pln"/>
</dbReference>
<feature type="compositionally biased region" description="Basic and acidic residues" evidence="2">
    <location>
        <begin position="19"/>
        <end position="28"/>
    </location>
</feature>
<dbReference type="GO" id="GO:0003729">
    <property type="term" value="F:mRNA binding"/>
    <property type="evidence" value="ECO:0007669"/>
    <property type="project" value="TreeGrafter"/>
</dbReference>
<reference evidence="3 4" key="1">
    <citation type="journal article" date="2022" name="Cell">
        <title>Repeat-based holocentromeres influence genome architecture and karyotype evolution.</title>
        <authorList>
            <person name="Hofstatter P.G."/>
            <person name="Thangavel G."/>
            <person name="Lux T."/>
            <person name="Neumann P."/>
            <person name="Vondrak T."/>
            <person name="Novak P."/>
            <person name="Zhang M."/>
            <person name="Costa L."/>
            <person name="Castellani M."/>
            <person name="Scott A."/>
            <person name="Toegelov H."/>
            <person name="Fuchs J."/>
            <person name="Mata-Sucre Y."/>
            <person name="Dias Y."/>
            <person name="Vanzela A.L.L."/>
            <person name="Huettel B."/>
            <person name="Almeida C.C.S."/>
            <person name="Simkova H."/>
            <person name="Souza G."/>
            <person name="Pedrosa-Harand A."/>
            <person name="Macas J."/>
            <person name="Mayer K.F.X."/>
            <person name="Houben A."/>
            <person name="Marques A."/>
        </authorList>
    </citation>
    <scope>NUCLEOTIDE SEQUENCE [LARGE SCALE GENOMIC DNA]</scope>
    <source>
        <strain evidence="3">RhyTen1mFocal</strain>
    </source>
</reference>
<accession>A0AAD6EQ31</accession>
<evidence type="ECO:0000313" key="3">
    <source>
        <dbReference type="EMBL" id="KAJ3696987.1"/>
    </source>
</evidence>
<sequence>MSTTKPAWGGAGAWALEAERAEEEERHQIPIPAAATTPDSSSSTQNFPSLKEAAATAGKSKKKKQQTLSLAEFTSASYNKGLTHDELVRLPTGPRERSAEELDRSRLGGGFRNYGGGDGFRRRDGSDDEPRRRQSREPEFDQPSRADEVDNWARDKKSLTPSMSDSGRRDRYGALGAGSGGAGSGGGFSRADENDDWSRGKKPISSSSSSTSRYGGFGSGFRESAGSSDSDRWVRGVSLPQNGDRERPRLVLDPPKRAEGSAPGAEVMRSRPSPFGTARPREEVLKEKGLDWRKIDTEIEQKGSRPTSSHSSRPSSAQSSRPGSPGSVTGEAATRARPKVNPFGDAKPREVVLEEKGKDWRKIDLELEHKRVDRPESAEEKTLKEEIISLKAELTETEQKDPEEVKDIEKRILQMENDLERLIVELDNKVRFGQRSSADTRPGSGSGRVPVYPHPGASEELRAGESVERPPSGGSSRGDSWARPVEENKWGFQGSRNRGSFGGSSDRLSTKDRW</sequence>